<feature type="repeat" description="TPR" evidence="1">
    <location>
        <begin position="495"/>
        <end position="528"/>
    </location>
</feature>
<keyword evidence="3" id="KW-1185">Reference proteome</keyword>
<dbReference type="Gene3D" id="1.10.8.430">
    <property type="entry name" value="Helical domain of apoptotic protease-activating factors"/>
    <property type="match status" value="1"/>
</dbReference>
<dbReference type="Pfam" id="PF13432">
    <property type="entry name" value="TPR_16"/>
    <property type="match status" value="1"/>
</dbReference>
<dbReference type="AlphaFoldDB" id="A0A1H0WGQ7"/>
<name>A0A1H0WGQ7_9PSEU</name>
<dbReference type="Proteomes" id="UP000199691">
    <property type="component" value="Unassembled WGS sequence"/>
</dbReference>
<dbReference type="PROSITE" id="PS50005">
    <property type="entry name" value="TPR"/>
    <property type="match status" value="1"/>
</dbReference>
<dbReference type="InterPro" id="IPR011990">
    <property type="entry name" value="TPR-like_helical_dom_sf"/>
</dbReference>
<dbReference type="Gene3D" id="1.25.40.10">
    <property type="entry name" value="Tetratricopeptide repeat domain"/>
    <property type="match status" value="1"/>
</dbReference>
<evidence type="ECO:0000313" key="2">
    <source>
        <dbReference type="EMBL" id="SDP89743.1"/>
    </source>
</evidence>
<dbReference type="STRING" id="641025.SAMN05421507_11969"/>
<dbReference type="Gene3D" id="1.10.10.10">
    <property type="entry name" value="Winged helix-like DNA-binding domain superfamily/Winged helix DNA-binding domain"/>
    <property type="match status" value="1"/>
</dbReference>
<dbReference type="EMBL" id="FNIX01000019">
    <property type="protein sequence ID" value="SDP89743.1"/>
    <property type="molecule type" value="Genomic_DNA"/>
</dbReference>
<dbReference type="InterPro" id="IPR042197">
    <property type="entry name" value="Apaf_helical"/>
</dbReference>
<dbReference type="InterPro" id="IPR019734">
    <property type="entry name" value="TPR_rpt"/>
</dbReference>
<evidence type="ECO:0000256" key="1">
    <source>
        <dbReference type="PROSITE-ProRule" id="PRU00339"/>
    </source>
</evidence>
<proteinExistence type="predicted"/>
<sequence>MTKNIMSGSAGNVVQAGTVRDVHFHSPWREVPPPFQLPPAPRCFVNREAELAAIRLGDLVVLSGPGGVGKTSLALRWLQDRRSAFPDGQLYADLGAHAENGPGSPEDVLEGFLHALGVGEIPPQLARRAALFRSVTDRRRLSLLLDNVASAAQVRPLLPASGTVVITSRWRLSPLGLDGARFVDVAPMNVEESIEFFETVVGPGRLAREPDAVREVARLCGGLPIALSVVGARLSTRPRRTFEREVVDLRDDRLPELDESASVRSVLDLSYVDLPERQARLYRLCAWHPGAHFDVSVAAAMIEEPEYDVEDALEDLVEKSLLSEAGDDRFRYHDLLRVHARSKADPGGEAAVRRAVEWYLTRAVEADHVVAPDSLRTGPVYASARKDAYSTPEDAMDWLVLERENLVRAVEVAPAELRWQLCEPLWALFTHHHLYNDWISTYRLGVAAAGACGELVAQARLRTKLALALINTGALDEAVSELEAVLELDDPPSRSTALTLLGRVCRERGEPERALELYRAALALRTRDRGRGQARRRIGEALVELGRYPEAIAELELADSLLAEAAEQARTRTFLARACRLGGQPERARALLDSALDRLSRSPMHLADVHLELAELADDPRPHRLAALACYHDETDPQAVRIQALLDQDGGATGVVPQSRER</sequence>
<dbReference type="PANTHER" id="PTHR47691">
    <property type="entry name" value="REGULATOR-RELATED"/>
    <property type="match status" value="1"/>
</dbReference>
<organism evidence="2 3">
    <name type="scientific">Lentzea jiangxiensis</name>
    <dbReference type="NCBI Taxonomy" id="641025"/>
    <lineage>
        <taxon>Bacteria</taxon>
        <taxon>Bacillati</taxon>
        <taxon>Actinomycetota</taxon>
        <taxon>Actinomycetes</taxon>
        <taxon>Pseudonocardiales</taxon>
        <taxon>Pseudonocardiaceae</taxon>
        <taxon>Lentzea</taxon>
    </lineage>
</organism>
<keyword evidence="1" id="KW-0802">TPR repeat</keyword>
<dbReference type="InterPro" id="IPR027417">
    <property type="entry name" value="P-loop_NTPase"/>
</dbReference>
<evidence type="ECO:0000313" key="3">
    <source>
        <dbReference type="Proteomes" id="UP000199691"/>
    </source>
</evidence>
<dbReference type="SUPFAM" id="SSF48452">
    <property type="entry name" value="TPR-like"/>
    <property type="match status" value="1"/>
</dbReference>
<dbReference type="InterPro" id="IPR036388">
    <property type="entry name" value="WH-like_DNA-bd_sf"/>
</dbReference>
<dbReference type="GO" id="GO:0043531">
    <property type="term" value="F:ADP binding"/>
    <property type="evidence" value="ECO:0007669"/>
    <property type="project" value="InterPro"/>
</dbReference>
<accession>A0A1H0WGQ7</accession>
<dbReference type="Gene3D" id="3.40.50.300">
    <property type="entry name" value="P-loop containing nucleotide triphosphate hydrolases"/>
    <property type="match status" value="1"/>
</dbReference>
<dbReference type="OrthoDB" id="3311584at2"/>
<dbReference type="RefSeq" id="WP_143022927.1">
    <property type="nucleotide sequence ID" value="NZ_FNIX01000019.1"/>
</dbReference>
<dbReference type="PRINTS" id="PR00364">
    <property type="entry name" value="DISEASERSIST"/>
</dbReference>
<reference evidence="3" key="1">
    <citation type="submission" date="2016-10" db="EMBL/GenBank/DDBJ databases">
        <authorList>
            <person name="Varghese N."/>
            <person name="Submissions S."/>
        </authorList>
    </citation>
    <scope>NUCLEOTIDE SEQUENCE [LARGE SCALE GENOMIC DNA]</scope>
    <source>
        <strain evidence="3">CGMCC 4.6609</strain>
    </source>
</reference>
<gene>
    <name evidence="2" type="ORF">SAMN05421507_11969</name>
</gene>
<protein>
    <submittedName>
        <fullName evidence="2">Tetratricopeptide repeat-containing protein</fullName>
    </submittedName>
</protein>
<dbReference type="SMART" id="SM00028">
    <property type="entry name" value="TPR"/>
    <property type="match status" value="4"/>
</dbReference>
<dbReference type="PANTHER" id="PTHR47691:SF3">
    <property type="entry name" value="HTH-TYPE TRANSCRIPTIONAL REGULATOR RV0890C-RELATED"/>
    <property type="match status" value="1"/>
</dbReference>
<dbReference type="SUPFAM" id="SSF52540">
    <property type="entry name" value="P-loop containing nucleoside triphosphate hydrolases"/>
    <property type="match status" value="1"/>
</dbReference>